<proteinExistence type="predicted"/>
<evidence type="ECO:0000256" key="4">
    <source>
        <dbReference type="ARBA" id="ARBA00022764"/>
    </source>
</evidence>
<dbReference type="Proteomes" id="UP000514462">
    <property type="component" value="Plasmid pRHBSTW-00938_2"/>
</dbReference>
<evidence type="ECO:0000256" key="2">
    <source>
        <dbReference type="ARBA" id="ARBA00022729"/>
    </source>
</evidence>
<evidence type="ECO:0000313" key="8">
    <source>
        <dbReference type="EMBL" id="QMR43123.1"/>
    </source>
</evidence>
<dbReference type="AlphaFoldDB" id="A0AAP9U836"/>
<dbReference type="FunFam" id="3.30.1340.30:FF:000001">
    <property type="entry name" value="Molecular chaperone OsmY"/>
    <property type="match status" value="1"/>
</dbReference>
<dbReference type="PROSITE" id="PS50914">
    <property type="entry name" value="BON"/>
    <property type="match status" value="1"/>
</dbReference>
<reference evidence="9" key="1">
    <citation type="submission" date="2020-06" db="EMBL/GenBank/DDBJ databases">
        <title>REHAB project genomes.</title>
        <authorList>
            <person name="Shaw L.P."/>
        </authorList>
    </citation>
    <scope>NUCLEOTIDE SEQUENCE [LARGE SCALE GENOMIC DNA]</scope>
    <source>
        <strain evidence="9">RHBSTW-00938</strain>
        <plasmid evidence="9">prhbstw-00938_2</plasmid>
    </source>
</reference>
<dbReference type="PANTHER" id="PTHR34606">
    <property type="entry name" value="BON DOMAIN-CONTAINING PROTEIN"/>
    <property type="match status" value="1"/>
</dbReference>
<dbReference type="InterPro" id="IPR014004">
    <property type="entry name" value="Transpt-assoc_nodulatn_dom_bac"/>
</dbReference>
<dbReference type="EMBL" id="CP055905">
    <property type="protein sequence ID" value="QMR43123.1"/>
    <property type="molecule type" value="Genomic_DNA"/>
</dbReference>
<feature type="chain" id="PRO_5043007282" description="Osmotically-inducible protein Y" evidence="6">
    <location>
        <begin position="24"/>
        <end position="103"/>
    </location>
</feature>
<organism evidence="8 9">
    <name type="scientific">Klebsiella aerogenes</name>
    <name type="common">Enterobacter aerogenes</name>
    <dbReference type="NCBI Taxonomy" id="548"/>
    <lineage>
        <taxon>Bacteria</taxon>
        <taxon>Pseudomonadati</taxon>
        <taxon>Pseudomonadota</taxon>
        <taxon>Gammaproteobacteria</taxon>
        <taxon>Enterobacterales</taxon>
        <taxon>Enterobacteriaceae</taxon>
        <taxon>Klebsiella/Raoultella group</taxon>
        <taxon>Klebsiella</taxon>
    </lineage>
</organism>
<evidence type="ECO:0000256" key="6">
    <source>
        <dbReference type="SAM" id="SignalP"/>
    </source>
</evidence>
<accession>A0AAP9U836</accession>
<dbReference type="Pfam" id="PF04972">
    <property type="entry name" value="BON"/>
    <property type="match status" value="1"/>
</dbReference>
<gene>
    <name evidence="8" type="ORF">HV331_27000</name>
</gene>
<evidence type="ECO:0000256" key="5">
    <source>
        <dbReference type="ARBA" id="ARBA00070588"/>
    </source>
</evidence>
<geneLocation type="plasmid" evidence="9">
    <name>prhbstw-00938_2</name>
</geneLocation>
<evidence type="ECO:0000259" key="7">
    <source>
        <dbReference type="PROSITE" id="PS50914"/>
    </source>
</evidence>
<dbReference type="SMART" id="SM00749">
    <property type="entry name" value="BON"/>
    <property type="match status" value="1"/>
</dbReference>
<evidence type="ECO:0000256" key="1">
    <source>
        <dbReference type="ARBA" id="ARBA00004418"/>
    </source>
</evidence>
<name>A0AAP9U836_KLEAE</name>
<dbReference type="PANTHER" id="PTHR34606:SF16">
    <property type="entry name" value="BON DOMAIN-CONTAINING PROTEIN"/>
    <property type="match status" value="1"/>
</dbReference>
<keyword evidence="2 6" id="KW-0732">Signal</keyword>
<comment type="subcellular location">
    <subcellularLocation>
        <location evidence="1">Periplasm</location>
    </subcellularLocation>
</comment>
<protein>
    <recommendedName>
        <fullName evidence="5">Osmotically-inducible protein Y</fullName>
    </recommendedName>
</protein>
<dbReference type="PROSITE" id="PS51257">
    <property type="entry name" value="PROKAR_LIPOPROTEIN"/>
    <property type="match status" value="1"/>
</dbReference>
<dbReference type="Gene3D" id="3.30.1340.30">
    <property type="match status" value="1"/>
</dbReference>
<keyword evidence="3" id="KW-0677">Repeat</keyword>
<keyword evidence="8" id="KW-0614">Plasmid</keyword>
<sequence length="103" mass="10801">MKVSKLKTGLLAAAATIFLSACAPTKTQEGTGGYIDDSVITAKVKTALLENKGIPSTQVNVDTFKGRVQLSGFVSTPEQAQQAAYTAKTVNGVISVDNDIKIR</sequence>
<feature type="domain" description="BON" evidence="7">
    <location>
        <begin position="36"/>
        <end position="103"/>
    </location>
</feature>
<feature type="signal peptide" evidence="6">
    <location>
        <begin position="1"/>
        <end position="23"/>
    </location>
</feature>
<dbReference type="InterPro" id="IPR007055">
    <property type="entry name" value="BON_dom"/>
</dbReference>
<dbReference type="GO" id="GO:0042597">
    <property type="term" value="C:periplasmic space"/>
    <property type="evidence" value="ECO:0007669"/>
    <property type="project" value="UniProtKB-SubCell"/>
</dbReference>
<keyword evidence="4" id="KW-0574">Periplasm</keyword>
<evidence type="ECO:0000313" key="9">
    <source>
        <dbReference type="Proteomes" id="UP000514462"/>
    </source>
</evidence>
<dbReference type="InterPro" id="IPR051686">
    <property type="entry name" value="Lipoprotein_DolP"/>
</dbReference>
<evidence type="ECO:0000256" key="3">
    <source>
        <dbReference type="ARBA" id="ARBA00022737"/>
    </source>
</evidence>
<dbReference type="RefSeq" id="WP_182015502.1">
    <property type="nucleotide sequence ID" value="NZ_CP055905.1"/>
</dbReference>